<dbReference type="GO" id="GO:0015344">
    <property type="term" value="F:siderophore uptake transmembrane transporter activity"/>
    <property type="evidence" value="ECO:0007669"/>
    <property type="project" value="TreeGrafter"/>
</dbReference>
<keyword evidence="20" id="KW-1185">Reference proteome</keyword>
<dbReference type="Gene3D" id="3.55.50.60">
    <property type="entry name" value="DotD protein"/>
    <property type="match status" value="1"/>
</dbReference>
<evidence type="ECO:0000256" key="1">
    <source>
        <dbReference type="ARBA" id="ARBA00004571"/>
    </source>
</evidence>
<keyword evidence="16" id="KW-1133">Transmembrane helix</keyword>
<dbReference type="InterPro" id="IPR000531">
    <property type="entry name" value="Beta-barrel_TonB"/>
</dbReference>
<dbReference type="EMBL" id="FOAF01000004">
    <property type="protein sequence ID" value="SEL82437.1"/>
    <property type="molecule type" value="Genomic_DNA"/>
</dbReference>
<evidence type="ECO:0000256" key="15">
    <source>
        <dbReference type="RuleBase" id="RU003357"/>
    </source>
</evidence>
<evidence type="ECO:0000256" key="16">
    <source>
        <dbReference type="SAM" id="Phobius"/>
    </source>
</evidence>
<dbReference type="STRING" id="407022.SAMN05661044_03461"/>
<keyword evidence="8" id="KW-0408">Iron</keyword>
<dbReference type="Gene3D" id="2.60.40.1120">
    <property type="entry name" value="Carboxypeptidase-like, regulatory domain"/>
    <property type="match status" value="1"/>
</dbReference>
<evidence type="ECO:0000256" key="4">
    <source>
        <dbReference type="ARBA" id="ARBA00022452"/>
    </source>
</evidence>
<protein>
    <submittedName>
        <fullName evidence="19">TonB-dependent siderophore receptor</fullName>
    </submittedName>
</protein>
<keyword evidence="7" id="KW-0732">Signal</keyword>
<dbReference type="GO" id="GO:0015891">
    <property type="term" value="P:siderophore transport"/>
    <property type="evidence" value="ECO:0007669"/>
    <property type="project" value="InterPro"/>
</dbReference>
<name>A0A1H7TF13_OLID1</name>
<evidence type="ECO:0000256" key="7">
    <source>
        <dbReference type="ARBA" id="ARBA00022729"/>
    </source>
</evidence>
<dbReference type="Gene3D" id="2.170.130.10">
    <property type="entry name" value="TonB-dependent receptor, plug domain"/>
    <property type="match status" value="1"/>
</dbReference>
<evidence type="ECO:0000259" key="18">
    <source>
        <dbReference type="Pfam" id="PF07715"/>
    </source>
</evidence>
<dbReference type="Proteomes" id="UP000199421">
    <property type="component" value="Unassembled WGS sequence"/>
</dbReference>
<dbReference type="GO" id="GO:0038023">
    <property type="term" value="F:signaling receptor activity"/>
    <property type="evidence" value="ECO:0007669"/>
    <property type="project" value="InterPro"/>
</dbReference>
<dbReference type="Pfam" id="PF07715">
    <property type="entry name" value="Plug"/>
    <property type="match status" value="1"/>
</dbReference>
<evidence type="ECO:0000256" key="11">
    <source>
        <dbReference type="ARBA" id="ARBA00023136"/>
    </source>
</evidence>
<feature type="domain" description="TonB-dependent receptor-like beta-barrel" evidence="17">
    <location>
        <begin position="498"/>
        <end position="842"/>
    </location>
</feature>
<proteinExistence type="inferred from homology"/>
<keyword evidence="3 14" id="KW-0813">Transport</keyword>
<dbReference type="InterPro" id="IPR008969">
    <property type="entry name" value="CarboxyPept-like_regulatory"/>
</dbReference>
<comment type="subcellular location">
    <subcellularLocation>
        <location evidence="1 14">Cell outer membrane</location>
        <topology evidence="1 14">Multi-pass membrane protein</topology>
    </subcellularLocation>
</comment>
<evidence type="ECO:0000313" key="19">
    <source>
        <dbReference type="EMBL" id="SEL82437.1"/>
    </source>
</evidence>
<dbReference type="InterPro" id="IPR010105">
    <property type="entry name" value="TonB_sidphr_rcpt"/>
</dbReference>
<keyword evidence="11 14" id="KW-0472">Membrane</keyword>
<dbReference type="Pfam" id="PF13715">
    <property type="entry name" value="CarbopepD_reg_2"/>
    <property type="match status" value="1"/>
</dbReference>
<keyword evidence="6 14" id="KW-0812">Transmembrane</keyword>
<dbReference type="PANTHER" id="PTHR32552:SF68">
    <property type="entry name" value="FERRICHROME OUTER MEMBRANE TRANSPORTER_PHAGE RECEPTOR"/>
    <property type="match status" value="1"/>
</dbReference>
<keyword evidence="4 14" id="KW-1134">Transmembrane beta strand</keyword>
<keyword evidence="12 19" id="KW-0675">Receptor</keyword>
<dbReference type="PROSITE" id="PS52016">
    <property type="entry name" value="TONB_DEPENDENT_REC_3"/>
    <property type="match status" value="1"/>
</dbReference>
<evidence type="ECO:0000256" key="6">
    <source>
        <dbReference type="ARBA" id="ARBA00022692"/>
    </source>
</evidence>
<dbReference type="GO" id="GO:0009279">
    <property type="term" value="C:cell outer membrane"/>
    <property type="evidence" value="ECO:0007669"/>
    <property type="project" value="UniProtKB-SubCell"/>
</dbReference>
<evidence type="ECO:0000256" key="5">
    <source>
        <dbReference type="ARBA" id="ARBA00022496"/>
    </source>
</evidence>
<evidence type="ECO:0000256" key="3">
    <source>
        <dbReference type="ARBA" id="ARBA00022448"/>
    </source>
</evidence>
<keyword evidence="5" id="KW-0410">Iron transport</keyword>
<keyword evidence="10 15" id="KW-0798">TonB box</keyword>
<dbReference type="RefSeq" id="WP_093326603.1">
    <property type="nucleotide sequence ID" value="NZ_FOAF01000004.1"/>
</dbReference>
<evidence type="ECO:0000313" key="20">
    <source>
        <dbReference type="Proteomes" id="UP000199421"/>
    </source>
</evidence>
<keyword evidence="13 14" id="KW-0998">Cell outer membrane</keyword>
<organism evidence="19 20">
    <name type="scientific">Olivibacter domesticus</name>
    <name type="common">Pseudosphingobacterium domesticum</name>
    <dbReference type="NCBI Taxonomy" id="407022"/>
    <lineage>
        <taxon>Bacteria</taxon>
        <taxon>Pseudomonadati</taxon>
        <taxon>Bacteroidota</taxon>
        <taxon>Sphingobacteriia</taxon>
        <taxon>Sphingobacteriales</taxon>
        <taxon>Sphingobacteriaceae</taxon>
        <taxon>Olivibacter</taxon>
    </lineage>
</organism>
<dbReference type="Gene3D" id="2.40.170.20">
    <property type="entry name" value="TonB-dependent receptor, beta-barrel domain"/>
    <property type="match status" value="1"/>
</dbReference>
<evidence type="ECO:0000256" key="12">
    <source>
        <dbReference type="ARBA" id="ARBA00023170"/>
    </source>
</evidence>
<gene>
    <name evidence="19" type="ORF">SAMN05661044_03461</name>
</gene>
<dbReference type="SUPFAM" id="SSF49464">
    <property type="entry name" value="Carboxypeptidase regulatory domain-like"/>
    <property type="match status" value="1"/>
</dbReference>
<dbReference type="OrthoDB" id="9775095at2"/>
<evidence type="ECO:0000256" key="14">
    <source>
        <dbReference type="PROSITE-ProRule" id="PRU01360"/>
    </source>
</evidence>
<reference evidence="20" key="1">
    <citation type="submission" date="2016-10" db="EMBL/GenBank/DDBJ databases">
        <authorList>
            <person name="Varghese N."/>
            <person name="Submissions S."/>
        </authorList>
    </citation>
    <scope>NUCLEOTIDE SEQUENCE [LARGE SCALE GENOMIC DNA]</scope>
    <source>
        <strain evidence="20">DSM 18733</strain>
    </source>
</reference>
<dbReference type="CDD" id="cd01347">
    <property type="entry name" value="ligand_gated_channel"/>
    <property type="match status" value="1"/>
</dbReference>
<feature type="transmembrane region" description="Helical" evidence="16">
    <location>
        <begin position="12"/>
        <end position="31"/>
    </location>
</feature>
<evidence type="ECO:0000259" key="17">
    <source>
        <dbReference type="Pfam" id="PF00593"/>
    </source>
</evidence>
<dbReference type="NCBIfam" id="TIGR01783">
    <property type="entry name" value="TonB-siderophor"/>
    <property type="match status" value="1"/>
</dbReference>
<dbReference type="PANTHER" id="PTHR32552">
    <property type="entry name" value="FERRICHROME IRON RECEPTOR-RELATED"/>
    <property type="match status" value="1"/>
</dbReference>
<dbReference type="InterPro" id="IPR039426">
    <property type="entry name" value="TonB-dep_rcpt-like"/>
</dbReference>
<sequence>MKSILASTSKGYFLTFIFLFLYIIRPVSLYSQNAVLERAISINYQGEIAGLLDELGMQTGYSFSYSSKLLRTERHIQVQYQQTKLATILKEIFGSDLAAAKVSGTQILLQSLQDKASISGSVQTRDGKPAPSVSVQLGDNRYTQTDANGYYRIEQVSTGRYLLKVSLVGMNAQERKIEVQHSDSYLVDFILQEDEQQLREVVINSAYNKFSQKETAYVARMPLKNLENPQVYNVIPKELFEEQLVTDYNDILRNITGGNVSTSNNSSNQSMLRGFRTFNGMRNGMTAYTLVAIDPANIEKVEAIKGPSATLFGASNGSLVTFGGLMNRVTKKPVDYFMTDLSFSTGSWGLSRIAADFNTPLNEEKSALFRLNTAYHTQNSFQTAGYERNFLIAPSFSYVVNDRLTLLFDAEIYRTTRFLPTNFSFGGSNFTINNFKDLPLGYETSLSSNDLSSKVGTTNYYAQANYKISDQWTSSTNFSYTMTEYFDAYRLYANWLSDTSIVRAVMAQKPQRQIATSIQQNFNGDFNIGRLRNRLVVGVNYYYFVANLRYTNPTPYDQINVNQAGAVDFSRAKLDAILAGTNFNTQKSEESAFAVYASDVLNITDKLAAMASLRLDRFNNKGTTLNGTLRGDYGQTSLSPKFGLVYQLIKDGIAVFGNYMSGFSNQSGADINGNTFKPMLAAQTEGGIKLNLLNGRISSTLSYYHIAVNDIIRQDPSNQAFNIQDGKQVSKGFEGELVINPFRGFNFIGGYGYNHNRYVRSNANIEGKTPFGSPAHIANLWMSYRVPTGFAEGFGAGFGGNYASESYFDDMNTFTIPAAKVINASLFYDQAKFRLGFKLNNLFNEHYWSYIGMPQNTRQFIVNLTYRIR</sequence>
<dbReference type="SUPFAM" id="SSF56935">
    <property type="entry name" value="Porins"/>
    <property type="match status" value="1"/>
</dbReference>
<dbReference type="InterPro" id="IPR036942">
    <property type="entry name" value="Beta-barrel_TonB_sf"/>
</dbReference>
<evidence type="ECO:0000256" key="10">
    <source>
        <dbReference type="ARBA" id="ARBA00023077"/>
    </source>
</evidence>
<feature type="domain" description="TonB-dependent receptor plug" evidence="18">
    <location>
        <begin position="226"/>
        <end position="316"/>
    </location>
</feature>
<dbReference type="InterPro" id="IPR012910">
    <property type="entry name" value="Plug_dom"/>
</dbReference>
<accession>A0A1H7TF13</accession>
<dbReference type="Pfam" id="PF00593">
    <property type="entry name" value="TonB_dep_Rec_b-barrel"/>
    <property type="match status" value="1"/>
</dbReference>
<evidence type="ECO:0000256" key="8">
    <source>
        <dbReference type="ARBA" id="ARBA00023004"/>
    </source>
</evidence>
<dbReference type="InterPro" id="IPR038140">
    <property type="entry name" value="DotD_sf"/>
</dbReference>
<comment type="similarity">
    <text evidence="2 14 15">Belongs to the TonB-dependent receptor family.</text>
</comment>
<evidence type="ECO:0000256" key="9">
    <source>
        <dbReference type="ARBA" id="ARBA00023065"/>
    </source>
</evidence>
<evidence type="ECO:0000256" key="2">
    <source>
        <dbReference type="ARBA" id="ARBA00009810"/>
    </source>
</evidence>
<dbReference type="InterPro" id="IPR037066">
    <property type="entry name" value="Plug_dom_sf"/>
</dbReference>
<evidence type="ECO:0000256" key="13">
    <source>
        <dbReference type="ARBA" id="ARBA00023237"/>
    </source>
</evidence>
<dbReference type="AlphaFoldDB" id="A0A1H7TF13"/>
<keyword evidence="9" id="KW-0406">Ion transport</keyword>